<keyword evidence="4" id="KW-0808">Transferase</keyword>
<dbReference type="InterPro" id="IPR050640">
    <property type="entry name" value="Bact_2-comp_sensor_kinase"/>
</dbReference>
<dbReference type="SMART" id="SM00304">
    <property type="entry name" value="HAMP"/>
    <property type="match status" value="1"/>
</dbReference>
<accession>A0A4V2J3S0</accession>
<dbReference type="CDD" id="cd06225">
    <property type="entry name" value="HAMP"/>
    <property type="match status" value="1"/>
</dbReference>
<evidence type="ECO:0000313" key="11">
    <source>
        <dbReference type="Proteomes" id="UP000293142"/>
    </source>
</evidence>
<gene>
    <name evidence="10" type="ORF">EYB31_22780</name>
</gene>
<keyword evidence="2" id="KW-1003">Cell membrane</keyword>
<evidence type="ECO:0000256" key="6">
    <source>
        <dbReference type="ARBA" id="ARBA00023136"/>
    </source>
</evidence>
<dbReference type="EMBL" id="SIRE01000017">
    <property type="protein sequence ID" value="TBL75246.1"/>
    <property type="molecule type" value="Genomic_DNA"/>
</dbReference>
<keyword evidence="8" id="KW-0812">Transmembrane</keyword>
<dbReference type="PANTHER" id="PTHR34220:SF7">
    <property type="entry name" value="SENSOR HISTIDINE KINASE YPDA"/>
    <property type="match status" value="1"/>
</dbReference>
<dbReference type="Proteomes" id="UP000293142">
    <property type="component" value="Unassembled WGS sequence"/>
</dbReference>
<dbReference type="Gene3D" id="3.30.450.20">
    <property type="entry name" value="PAS domain"/>
    <property type="match status" value="1"/>
</dbReference>
<evidence type="ECO:0000256" key="8">
    <source>
        <dbReference type="SAM" id="Phobius"/>
    </source>
</evidence>
<protein>
    <submittedName>
        <fullName evidence="10">Sensor histidine kinase</fullName>
    </submittedName>
</protein>
<reference evidence="10 11" key="1">
    <citation type="submission" date="2019-02" db="EMBL/GenBank/DDBJ databases">
        <title>Paenibacillus sp. nov., isolated from surface-sterilized tissue of Thalictrum simplex L.</title>
        <authorList>
            <person name="Tuo L."/>
        </authorList>
    </citation>
    <scope>NUCLEOTIDE SEQUENCE [LARGE SCALE GENOMIC DNA]</scope>
    <source>
        <strain evidence="10 11">N2SHLJ1</strain>
    </source>
</reference>
<keyword evidence="7" id="KW-0175">Coiled coil</keyword>
<dbReference type="GO" id="GO:0005886">
    <property type="term" value="C:plasma membrane"/>
    <property type="evidence" value="ECO:0007669"/>
    <property type="project" value="UniProtKB-SubCell"/>
</dbReference>
<keyword evidence="3" id="KW-0597">Phosphoprotein</keyword>
<dbReference type="Pfam" id="PF02518">
    <property type="entry name" value="HATPase_c"/>
    <property type="match status" value="1"/>
</dbReference>
<dbReference type="SUPFAM" id="SSF55874">
    <property type="entry name" value="ATPase domain of HSP90 chaperone/DNA topoisomerase II/histidine kinase"/>
    <property type="match status" value="1"/>
</dbReference>
<evidence type="ECO:0000256" key="4">
    <source>
        <dbReference type="ARBA" id="ARBA00022679"/>
    </source>
</evidence>
<name>A0A4V2J3S0_9BACL</name>
<dbReference type="GO" id="GO:0000155">
    <property type="term" value="F:phosphorelay sensor kinase activity"/>
    <property type="evidence" value="ECO:0007669"/>
    <property type="project" value="InterPro"/>
</dbReference>
<keyword evidence="11" id="KW-1185">Reference proteome</keyword>
<keyword evidence="5 10" id="KW-0418">Kinase</keyword>
<dbReference type="AlphaFoldDB" id="A0A4V2J3S0"/>
<dbReference type="Pfam" id="PF00672">
    <property type="entry name" value="HAMP"/>
    <property type="match status" value="1"/>
</dbReference>
<evidence type="ECO:0000256" key="3">
    <source>
        <dbReference type="ARBA" id="ARBA00022553"/>
    </source>
</evidence>
<keyword evidence="8" id="KW-1133">Transmembrane helix</keyword>
<comment type="caution">
    <text evidence="10">The sequence shown here is derived from an EMBL/GenBank/DDBJ whole genome shotgun (WGS) entry which is preliminary data.</text>
</comment>
<dbReference type="PROSITE" id="PS50885">
    <property type="entry name" value="HAMP"/>
    <property type="match status" value="1"/>
</dbReference>
<evidence type="ECO:0000256" key="7">
    <source>
        <dbReference type="SAM" id="Coils"/>
    </source>
</evidence>
<dbReference type="OrthoDB" id="2638092at2"/>
<feature type="coiled-coil region" evidence="7">
    <location>
        <begin position="360"/>
        <end position="399"/>
    </location>
</feature>
<evidence type="ECO:0000259" key="9">
    <source>
        <dbReference type="PROSITE" id="PS50885"/>
    </source>
</evidence>
<dbReference type="SMART" id="SM00387">
    <property type="entry name" value="HATPase_c"/>
    <property type="match status" value="1"/>
</dbReference>
<dbReference type="Gene3D" id="6.10.340.10">
    <property type="match status" value="1"/>
</dbReference>
<evidence type="ECO:0000313" key="10">
    <source>
        <dbReference type="EMBL" id="TBL75246.1"/>
    </source>
</evidence>
<evidence type="ECO:0000256" key="2">
    <source>
        <dbReference type="ARBA" id="ARBA00022475"/>
    </source>
</evidence>
<dbReference type="InterPro" id="IPR003660">
    <property type="entry name" value="HAMP_dom"/>
</dbReference>
<dbReference type="SUPFAM" id="SSF158472">
    <property type="entry name" value="HAMP domain-like"/>
    <property type="match status" value="1"/>
</dbReference>
<organism evidence="10 11">
    <name type="scientific">Paenibacillus thalictri</name>
    <dbReference type="NCBI Taxonomy" id="2527873"/>
    <lineage>
        <taxon>Bacteria</taxon>
        <taxon>Bacillati</taxon>
        <taxon>Bacillota</taxon>
        <taxon>Bacilli</taxon>
        <taxon>Bacillales</taxon>
        <taxon>Paenibacillaceae</taxon>
        <taxon>Paenibacillus</taxon>
    </lineage>
</organism>
<dbReference type="InterPro" id="IPR036890">
    <property type="entry name" value="HATPase_C_sf"/>
</dbReference>
<dbReference type="InterPro" id="IPR010559">
    <property type="entry name" value="Sig_transdc_His_kin_internal"/>
</dbReference>
<keyword evidence="6 8" id="KW-0472">Membrane</keyword>
<evidence type="ECO:0000256" key="1">
    <source>
        <dbReference type="ARBA" id="ARBA00004651"/>
    </source>
</evidence>
<dbReference type="Pfam" id="PF06580">
    <property type="entry name" value="His_kinase"/>
    <property type="match status" value="1"/>
</dbReference>
<sequence>MKWRKTKLLQLLRGDIKLRNKIILLCITFFVAFTIIFYFVSYQRSIEILDAQVDENAASALEQLNLHITYIFNEMDKVSNIISNQHAMNELLYSSLHEADKLKQIENYFALKPFLNDIITSYSNYYLSIYLPEEVLFSQEQIMIYPFKIVDNQELQAAIEKQDGKALWRSSQRLSKKLDQDVTSQYKLLKHYYTNNVIGIIEVYTQNKFIEQIMSNVGSASGSITYLIDQEGAIIAANTRTGMASRPDAELLHKVMQGGPKGTFKTEEGSQSKQVVYRKVEINDWTLITTIPESILYSSSKKLRDSSFITIAAVLLIVILLIYLILKNSTKRINRLIRVMSYIENDGLTTVVPSRVNDELGELEKRFNEMRSRINSLIAEIYRAEHMKKEAQFEALQAQINPHFLYNTLDTINWMAINQDAYEVSSIITALSKFFRLTLSEGKEIITVREEIEIVKQYMYIQKIRYDDALQVNYCIDEQVLDYDAVKLSLQPLIENAFKHGIQHSDRAGVIELKAILTDDGFIEMRVLDNGPGLLKKTRDLEDISLGRSGYGLHNVLERLELHFGPACSIEIKDGIETGAEVTIIWPARSTCSVESSHGV</sequence>
<evidence type="ECO:0000256" key="5">
    <source>
        <dbReference type="ARBA" id="ARBA00022777"/>
    </source>
</evidence>
<feature type="domain" description="HAMP" evidence="9">
    <location>
        <begin position="327"/>
        <end position="379"/>
    </location>
</feature>
<comment type="subcellular location">
    <subcellularLocation>
        <location evidence="1">Cell membrane</location>
        <topology evidence="1">Multi-pass membrane protein</topology>
    </subcellularLocation>
</comment>
<feature type="transmembrane region" description="Helical" evidence="8">
    <location>
        <begin position="21"/>
        <end position="40"/>
    </location>
</feature>
<dbReference type="PANTHER" id="PTHR34220">
    <property type="entry name" value="SENSOR HISTIDINE KINASE YPDA"/>
    <property type="match status" value="1"/>
</dbReference>
<proteinExistence type="predicted"/>
<dbReference type="InterPro" id="IPR003594">
    <property type="entry name" value="HATPase_dom"/>
</dbReference>
<feature type="transmembrane region" description="Helical" evidence="8">
    <location>
        <begin position="308"/>
        <end position="326"/>
    </location>
</feature>
<dbReference type="Gene3D" id="3.30.565.10">
    <property type="entry name" value="Histidine kinase-like ATPase, C-terminal domain"/>
    <property type="match status" value="1"/>
</dbReference>